<evidence type="ECO:0000256" key="2">
    <source>
        <dbReference type="ARBA" id="ARBA00022448"/>
    </source>
</evidence>
<dbReference type="RefSeq" id="WP_204468753.1">
    <property type="nucleotide sequence ID" value="NZ_JAFBCV010000018.1"/>
</dbReference>
<dbReference type="InterPro" id="IPR027417">
    <property type="entry name" value="P-loop_NTPase"/>
</dbReference>
<evidence type="ECO:0000256" key="6">
    <source>
        <dbReference type="ARBA" id="ARBA00022967"/>
    </source>
</evidence>
<evidence type="ECO:0000256" key="3">
    <source>
        <dbReference type="ARBA" id="ARBA00022475"/>
    </source>
</evidence>
<keyword evidence="3" id="KW-1003">Cell membrane</keyword>
<keyword evidence="6" id="KW-1278">Translocase</keyword>
<evidence type="ECO:0000313" key="9">
    <source>
        <dbReference type="EMBL" id="MBM7840874.1"/>
    </source>
</evidence>
<sequence>MLSLQNVIYRYQTNMSPVLTNLFFSVKRGERIAVVGRNGSGKSTLARVLKGLLTPSEGQIVYESPFSREDIGMLFQNPDNQAVSTIVEDDVAFGLENACVERDEITNRIAHYAQKLGVSHLLKRNINELSGGQKQRVALTGLLVLEPKLLLLDEACSMLDPVGRKIVQKHIGQFHSEGHAIISITHDVEEILSSDRVLGLVGGKLIYDGSPHQLFSNKDYLHELGLVKPFQYELVDLLENKGIDVNVSHAFSNKELLQLLWTYRLNR</sequence>
<keyword evidence="2" id="KW-0813">Transport</keyword>
<evidence type="ECO:0000313" key="10">
    <source>
        <dbReference type="Proteomes" id="UP001179280"/>
    </source>
</evidence>
<dbReference type="PANTHER" id="PTHR43553:SF24">
    <property type="entry name" value="ENERGY-COUPLING FACTOR TRANSPORTER ATP-BINDING PROTEIN ECFA1"/>
    <property type="match status" value="1"/>
</dbReference>
<dbReference type="Proteomes" id="UP001179280">
    <property type="component" value="Unassembled WGS sequence"/>
</dbReference>
<comment type="caution">
    <text evidence="9">The sequence shown here is derived from an EMBL/GenBank/DDBJ whole genome shotgun (WGS) entry which is preliminary data.</text>
</comment>
<dbReference type="EC" id="3.6.3.-" evidence="9"/>
<evidence type="ECO:0000256" key="4">
    <source>
        <dbReference type="ARBA" id="ARBA00022741"/>
    </source>
</evidence>
<dbReference type="PANTHER" id="PTHR43553">
    <property type="entry name" value="HEAVY METAL TRANSPORTER"/>
    <property type="match status" value="1"/>
</dbReference>
<dbReference type="GO" id="GO:0005524">
    <property type="term" value="F:ATP binding"/>
    <property type="evidence" value="ECO:0007669"/>
    <property type="project" value="UniProtKB-KW"/>
</dbReference>
<dbReference type="SMART" id="SM00382">
    <property type="entry name" value="AAA"/>
    <property type="match status" value="1"/>
</dbReference>
<protein>
    <submittedName>
        <fullName evidence="9">Energy-coupling factor transport system ATP-binding protein</fullName>
        <ecNumber evidence="9">3.6.3.-</ecNumber>
    </submittedName>
</protein>
<name>A0ABS2SZB7_9BACI</name>
<reference evidence="9" key="1">
    <citation type="submission" date="2021-01" db="EMBL/GenBank/DDBJ databases">
        <title>Genomic Encyclopedia of Type Strains, Phase IV (KMG-IV): sequencing the most valuable type-strain genomes for metagenomic binning, comparative biology and taxonomic classification.</title>
        <authorList>
            <person name="Goeker M."/>
        </authorList>
    </citation>
    <scope>NUCLEOTIDE SEQUENCE</scope>
    <source>
        <strain evidence="9">DSM 21943</strain>
    </source>
</reference>
<evidence type="ECO:0000256" key="1">
    <source>
        <dbReference type="ARBA" id="ARBA00005417"/>
    </source>
</evidence>
<dbReference type="Gene3D" id="3.40.50.300">
    <property type="entry name" value="P-loop containing nucleotide triphosphate hydrolases"/>
    <property type="match status" value="1"/>
</dbReference>
<gene>
    <name evidence="9" type="ORF">JOC54_004167</name>
</gene>
<dbReference type="InterPro" id="IPR003439">
    <property type="entry name" value="ABC_transporter-like_ATP-bd"/>
</dbReference>
<dbReference type="Pfam" id="PF00005">
    <property type="entry name" value="ABC_tran"/>
    <property type="match status" value="1"/>
</dbReference>
<dbReference type="InterPro" id="IPR003593">
    <property type="entry name" value="AAA+_ATPase"/>
</dbReference>
<dbReference type="SUPFAM" id="SSF52540">
    <property type="entry name" value="P-loop containing nucleoside triphosphate hydrolases"/>
    <property type="match status" value="1"/>
</dbReference>
<keyword evidence="9" id="KW-0378">Hydrolase</keyword>
<feature type="domain" description="ABC transporter" evidence="8">
    <location>
        <begin position="2"/>
        <end position="227"/>
    </location>
</feature>
<proteinExistence type="inferred from homology"/>
<dbReference type="InterPro" id="IPR050095">
    <property type="entry name" value="ECF_ABC_transporter_ATP-bd"/>
</dbReference>
<dbReference type="GO" id="GO:0016787">
    <property type="term" value="F:hydrolase activity"/>
    <property type="evidence" value="ECO:0007669"/>
    <property type="project" value="UniProtKB-KW"/>
</dbReference>
<keyword evidence="4" id="KW-0547">Nucleotide-binding</keyword>
<accession>A0ABS2SZB7</accession>
<dbReference type="InterPro" id="IPR015856">
    <property type="entry name" value="ABC_transpr_CbiO/EcfA_su"/>
</dbReference>
<dbReference type="PROSITE" id="PS50893">
    <property type="entry name" value="ABC_TRANSPORTER_2"/>
    <property type="match status" value="1"/>
</dbReference>
<evidence type="ECO:0000256" key="5">
    <source>
        <dbReference type="ARBA" id="ARBA00022840"/>
    </source>
</evidence>
<evidence type="ECO:0000256" key="7">
    <source>
        <dbReference type="ARBA" id="ARBA00023136"/>
    </source>
</evidence>
<dbReference type="CDD" id="cd03225">
    <property type="entry name" value="ABC_cobalt_CbiO_domain1"/>
    <property type="match status" value="1"/>
</dbReference>
<evidence type="ECO:0000259" key="8">
    <source>
        <dbReference type="PROSITE" id="PS50893"/>
    </source>
</evidence>
<dbReference type="EMBL" id="JAFBCV010000018">
    <property type="protein sequence ID" value="MBM7840874.1"/>
    <property type="molecule type" value="Genomic_DNA"/>
</dbReference>
<keyword evidence="7" id="KW-0472">Membrane</keyword>
<keyword evidence="10" id="KW-1185">Reference proteome</keyword>
<organism evidence="9 10">
    <name type="scientific">Shouchella xiaoxiensis</name>
    <dbReference type="NCBI Taxonomy" id="766895"/>
    <lineage>
        <taxon>Bacteria</taxon>
        <taxon>Bacillati</taxon>
        <taxon>Bacillota</taxon>
        <taxon>Bacilli</taxon>
        <taxon>Bacillales</taxon>
        <taxon>Bacillaceae</taxon>
        <taxon>Shouchella</taxon>
    </lineage>
</organism>
<keyword evidence="5 9" id="KW-0067">ATP-binding</keyword>
<comment type="similarity">
    <text evidence="1">Belongs to the ABC transporter superfamily.</text>
</comment>